<evidence type="ECO:0000313" key="3">
    <source>
        <dbReference type="Proteomes" id="UP000691718"/>
    </source>
</evidence>
<feature type="domain" description="Reverse transcriptase" evidence="1">
    <location>
        <begin position="77"/>
        <end position="194"/>
    </location>
</feature>
<dbReference type="Proteomes" id="UP000691718">
    <property type="component" value="Unassembled WGS sequence"/>
</dbReference>
<keyword evidence="3" id="KW-1185">Reference proteome</keyword>
<comment type="caution">
    <text evidence="2">The sequence shown here is derived from an EMBL/GenBank/DDBJ whole genome shotgun (WGS) entry which is preliminary data.</text>
</comment>
<name>A0A8S3XJQ2_PARAO</name>
<organism evidence="2 3">
    <name type="scientific">Parnassius apollo</name>
    <name type="common">Apollo butterfly</name>
    <name type="synonym">Papilio apollo</name>
    <dbReference type="NCBI Taxonomy" id="110799"/>
    <lineage>
        <taxon>Eukaryota</taxon>
        <taxon>Metazoa</taxon>
        <taxon>Ecdysozoa</taxon>
        <taxon>Arthropoda</taxon>
        <taxon>Hexapoda</taxon>
        <taxon>Insecta</taxon>
        <taxon>Pterygota</taxon>
        <taxon>Neoptera</taxon>
        <taxon>Endopterygota</taxon>
        <taxon>Lepidoptera</taxon>
        <taxon>Glossata</taxon>
        <taxon>Ditrysia</taxon>
        <taxon>Papilionoidea</taxon>
        <taxon>Papilionidae</taxon>
        <taxon>Parnassiinae</taxon>
        <taxon>Parnassini</taxon>
        <taxon>Parnassius</taxon>
        <taxon>Parnassius</taxon>
    </lineage>
</organism>
<dbReference type="InterPro" id="IPR000477">
    <property type="entry name" value="RT_dom"/>
</dbReference>
<dbReference type="Pfam" id="PF00078">
    <property type="entry name" value="RVT_1"/>
    <property type="match status" value="1"/>
</dbReference>
<evidence type="ECO:0000313" key="2">
    <source>
        <dbReference type="EMBL" id="CAG5028912.1"/>
    </source>
</evidence>
<proteinExistence type="predicted"/>
<protein>
    <submittedName>
        <fullName evidence="2">(apollo) hypothetical protein</fullName>
    </submittedName>
</protein>
<dbReference type="AlphaFoldDB" id="A0A8S3XJQ2"/>
<gene>
    <name evidence="2" type="ORF">PAPOLLO_LOCUS19134</name>
</gene>
<dbReference type="OrthoDB" id="9802488at2759"/>
<accession>A0A8S3XJQ2</accession>
<evidence type="ECO:0000259" key="1">
    <source>
        <dbReference type="Pfam" id="PF00078"/>
    </source>
</evidence>
<sequence length="197" mass="22765">MDKLATYHSKQDFKKFWKSTNKLNVGPSLPEAVNGVSDMKQIADFFRDHFMVTSPLGPSSHPVSNAETKRELKMVASDKMISRVIKTMVAENHCMLHDGQHGFSRGLSTETAIMSLKHTVKYYTDRRTPVYACFLDLSKAFDLVSYNILWRKLEGVGLPCGYINLLKYWYSNQVNYVRWANEYSEPYRMECGVRQWG</sequence>
<dbReference type="EMBL" id="CAJQZP010001198">
    <property type="protein sequence ID" value="CAG5028912.1"/>
    <property type="molecule type" value="Genomic_DNA"/>
</dbReference>
<reference evidence="2" key="1">
    <citation type="submission" date="2021-04" db="EMBL/GenBank/DDBJ databases">
        <authorList>
            <person name="Tunstrom K."/>
        </authorList>
    </citation>
    <scope>NUCLEOTIDE SEQUENCE</scope>
</reference>
<dbReference type="PANTHER" id="PTHR19446">
    <property type="entry name" value="REVERSE TRANSCRIPTASES"/>
    <property type="match status" value="1"/>
</dbReference>